<keyword evidence="7 8" id="KW-0924">Ammonia transport</keyword>
<reference evidence="11 12" key="1">
    <citation type="submission" date="2020-03" db="EMBL/GenBank/DDBJ databases">
        <title>Draft Genome Sequence of Cudoniella acicularis.</title>
        <authorList>
            <person name="Buettner E."/>
            <person name="Kellner H."/>
        </authorList>
    </citation>
    <scope>NUCLEOTIDE SEQUENCE [LARGE SCALE GENOMIC DNA]</scope>
    <source>
        <strain evidence="11 12">DSM 108380</strain>
    </source>
</reference>
<feature type="transmembrane region" description="Helical" evidence="8">
    <location>
        <begin position="530"/>
        <end position="554"/>
    </location>
</feature>
<feature type="compositionally biased region" description="Polar residues" evidence="9">
    <location>
        <begin position="33"/>
        <end position="52"/>
    </location>
</feature>
<dbReference type="EMBL" id="JAAMPI010000086">
    <property type="protein sequence ID" value="KAF4636034.1"/>
    <property type="molecule type" value="Genomic_DNA"/>
</dbReference>
<dbReference type="Gene3D" id="1.10.3430.10">
    <property type="entry name" value="Ammonium transporter AmtB like domains"/>
    <property type="match status" value="1"/>
</dbReference>
<dbReference type="NCBIfam" id="TIGR00836">
    <property type="entry name" value="amt"/>
    <property type="match status" value="1"/>
</dbReference>
<dbReference type="PRINTS" id="PR00342">
    <property type="entry name" value="RHESUSRHD"/>
</dbReference>
<comment type="caution">
    <text evidence="11">The sequence shown here is derived from an EMBL/GenBank/DDBJ whole genome shotgun (WGS) entry which is preliminary data.</text>
</comment>
<dbReference type="SUPFAM" id="SSF111352">
    <property type="entry name" value="Ammonium transporter"/>
    <property type="match status" value="1"/>
</dbReference>
<accession>A0A8H4RU52</accession>
<sequence length="678" mass="73415">MMALVVVDDIQYPPHNPLHKVPEHLTITPQRHISAAQNDSEGSSSTASQIRDSMTIGEDSEATREAGEKAIEATENPEKTQTWMSMSTHWTGCTQCTARRETSSPSLLLPHASGPKDPEPLAEEDLDHVVEAKKLLPQSQKPFENLGLRVRQRQLKLRGIAYCYRVCVRLPRLGIDRDPNGIRTCIFDSDKLQAKMSNSTTPWLDTGDNAWQLTAGSLVALQSVPGLVVFYAGIMRSKWAINSAFMAFYGFAATLITWVLWAYKMGFGYQMLPFVGIPGPVMTVDVELSQSYLPATGLYQNFPLSTMVYFQFVFAAITIVIMAGALLGRMNFLAWMIFVPIWITFSYTIGAFSLWGGGFLYQLGVIDYSGGYVIHLSSGTAGFVAAHWVGPRLAADRADSRPSNILCVLIGAGILWVGWNGFNGGDPYAASADAGVAVLNTNITTAFSLLTWTICDMIYYKKPSVIGAVQGMITGLVAITPAAGVVHGWGAIAIGFASGTIPWVSMNILGKKVSYFQKIDDTLGIFHTHCVAGFVGGMCTGLFATIDGCAAFGISNLGGAIEGNGKQVWMQLVGALFIIGWNIVWTSLILVFIKYVLRIPLRMSQEELIAGDDMVHGEAAYVLGPCEAHDDLVAGHYIRRADTKPGELSMGGLTIGQDPHAKDPISNGTGEAVELKSD</sequence>
<evidence type="ECO:0000313" key="11">
    <source>
        <dbReference type="EMBL" id="KAF4636034.1"/>
    </source>
</evidence>
<evidence type="ECO:0000256" key="9">
    <source>
        <dbReference type="SAM" id="MobiDB-lite"/>
    </source>
</evidence>
<feature type="transmembrane region" description="Helical" evidence="8">
    <location>
        <begin position="402"/>
        <end position="422"/>
    </location>
</feature>
<dbReference type="Proteomes" id="UP000566819">
    <property type="component" value="Unassembled WGS sequence"/>
</dbReference>
<feature type="region of interest" description="Disordered" evidence="9">
    <location>
        <begin position="33"/>
        <end position="69"/>
    </location>
</feature>
<feature type="transmembrane region" description="Helical" evidence="8">
    <location>
        <begin position="434"/>
        <end position="453"/>
    </location>
</feature>
<dbReference type="GO" id="GO:0008519">
    <property type="term" value="F:ammonium channel activity"/>
    <property type="evidence" value="ECO:0007669"/>
    <property type="project" value="InterPro"/>
</dbReference>
<feature type="transmembrane region" description="Helical" evidence="8">
    <location>
        <begin position="465"/>
        <end position="483"/>
    </location>
</feature>
<evidence type="ECO:0000259" key="10">
    <source>
        <dbReference type="Pfam" id="PF00909"/>
    </source>
</evidence>
<evidence type="ECO:0000256" key="6">
    <source>
        <dbReference type="ARBA" id="ARBA00023136"/>
    </source>
</evidence>
<feature type="transmembrane region" description="Helical" evidence="8">
    <location>
        <begin position="372"/>
        <end position="390"/>
    </location>
</feature>
<name>A0A8H4RU52_9HELO</name>
<evidence type="ECO:0000256" key="4">
    <source>
        <dbReference type="ARBA" id="ARBA00022692"/>
    </source>
</evidence>
<organism evidence="11 12">
    <name type="scientific">Cudoniella acicularis</name>
    <dbReference type="NCBI Taxonomy" id="354080"/>
    <lineage>
        <taxon>Eukaryota</taxon>
        <taxon>Fungi</taxon>
        <taxon>Dikarya</taxon>
        <taxon>Ascomycota</taxon>
        <taxon>Pezizomycotina</taxon>
        <taxon>Leotiomycetes</taxon>
        <taxon>Helotiales</taxon>
        <taxon>Tricladiaceae</taxon>
        <taxon>Cudoniella</taxon>
    </lineage>
</organism>
<feature type="domain" description="Ammonium transporter AmtB-like" evidence="10">
    <location>
        <begin position="210"/>
        <end position="621"/>
    </location>
</feature>
<keyword evidence="6 8" id="KW-0472">Membrane</keyword>
<dbReference type="PANTHER" id="PTHR43029:SF10">
    <property type="entry name" value="AMMONIUM TRANSPORTER MEP2"/>
    <property type="match status" value="1"/>
</dbReference>
<dbReference type="InterPro" id="IPR002229">
    <property type="entry name" value="RhesusRHD"/>
</dbReference>
<protein>
    <recommendedName>
        <fullName evidence="8">Ammonium transporter</fullName>
    </recommendedName>
</protein>
<evidence type="ECO:0000313" key="12">
    <source>
        <dbReference type="Proteomes" id="UP000566819"/>
    </source>
</evidence>
<gene>
    <name evidence="11" type="ORF">G7Y89_g2044</name>
</gene>
<evidence type="ECO:0000256" key="2">
    <source>
        <dbReference type="ARBA" id="ARBA00005887"/>
    </source>
</evidence>
<feature type="region of interest" description="Disordered" evidence="9">
    <location>
        <begin position="652"/>
        <end position="678"/>
    </location>
</feature>
<evidence type="ECO:0000256" key="7">
    <source>
        <dbReference type="ARBA" id="ARBA00023177"/>
    </source>
</evidence>
<keyword evidence="12" id="KW-1185">Reference proteome</keyword>
<dbReference type="Pfam" id="PF00909">
    <property type="entry name" value="Ammonium_transp"/>
    <property type="match status" value="1"/>
</dbReference>
<evidence type="ECO:0000256" key="1">
    <source>
        <dbReference type="ARBA" id="ARBA00004141"/>
    </source>
</evidence>
<comment type="subcellular location">
    <subcellularLocation>
        <location evidence="8">Cell membrane</location>
        <topology evidence="8">Multi-pass membrane protein</topology>
    </subcellularLocation>
    <subcellularLocation>
        <location evidence="1">Membrane</location>
        <topology evidence="1">Multi-pass membrane protein</topology>
    </subcellularLocation>
</comment>
<dbReference type="InterPro" id="IPR029020">
    <property type="entry name" value="Ammonium/urea_transptr"/>
</dbReference>
<keyword evidence="3 8" id="KW-0813">Transport</keyword>
<feature type="transmembrane region" description="Helical" evidence="8">
    <location>
        <begin position="574"/>
        <end position="597"/>
    </location>
</feature>
<dbReference type="InterPro" id="IPR024041">
    <property type="entry name" value="NH4_transpt_AmtB-like_dom"/>
</dbReference>
<dbReference type="GO" id="GO:0005886">
    <property type="term" value="C:plasma membrane"/>
    <property type="evidence" value="ECO:0007669"/>
    <property type="project" value="UniProtKB-SubCell"/>
</dbReference>
<dbReference type="PANTHER" id="PTHR43029">
    <property type="entry name" value="AMMONIUM TRANSPORTER MEP2"/>
    <property type="match status" value="1"/>
</dbReference>
<dbReference type="InterPro" id="IPR001905">
    <property type="entry name" value="Ammonium_transpt"/>
</dbReference>
<proteinExistence type="inferred from homology"/>
<keyword evidence="4 8" id="KW-0812">Transmembrane</keyword>
<feature type="transmembrane region" description="Helical" evidence="8">
    <location>
        <begin position="489"/>
        <end position="509"/>
    </location>
</feature>
<dbReference type="AlphaFoldDB" id="A0A8H4RU52"/>
<keyword evidence="5 8" id="KW-1133">Transmembrane helix</keyword>
<comment type="similarity">
    <text evidence="2 8">Belongs to the ammonia transporter channel (TC 1.A.11.2) family.</text>
</comment>
<feature type="transmembrane region" description="Helical" evidence="8">
    <location>
        <begin position="244"/>
        <end position="263"/>
    </location>
</feature>
<feature type="transmembrane region" description="Helical" evidence="8">
    <location>
        <begin position="210"/>
        <end position="232"/>
    </location>
</feature>
<evidence type="ECO:0000256" key="5">
    <source>
        <dbReference type="ARBA" id="ARBA00022989"/>
    </source>
</evidence>
<evidence type="ECO:0000256" key="3">
    <source>
        <dbReference type="ARBA" id="ARBA00022448"/>
    </source>
</evidence>
<evidence type="ECO:0000256" key="8">
    <source>
        <dbReference type="RuleBase" id="RU362002"/>
    </source>
</evidence>
<dbReference type="OrthoDB" id="534912at2759"/>
<feature type="transmembrane region" description="Helical" evidence="8">
    <location>
        <begin position="332"/>
        <end position="352"/>
    </location>
</feature>
<feature type="transmembrane region" description="Helical" evidence="8">
    <location>
        <begin position="308"/>
        <end position="327"/>
    </location>
</feature>